<feature type="transmembrane region" description="Helical" evidence="9">
    <location>
        <begin position="227"/>
        <end position="246"/>
    </location>
</feature>
<dbReference type="Pfam" id="PF02653">
    <property type="entry name" value="BPD_transp_2"/>
    <property type="match status" value="1"/>
</dbReference>
<keyword evidence="5 9" id="KW-0812">Transmembrane</keyword>
<dbReference type="PANTHER" id="PTHR32196">
    <property type="entry name" value="ABC TRANSPORTER PERMEASE PROTEIN YPHD-RELATED-RELATED"/>
    <property type="match status" value="1"/>
</dbReference>
<feature type="transmembrane region" description="Helical" evidence="9">
    <location>
        <begin position="60"/>
        <end position="77"/>
    </location>
</feature>
<evidence type="ECO:0000256" key="7">
    <source>
        <dbReference type="ARBA" id="ARBA00023136"/>
    </source>
</evidence>
<evidence type="ECO:0000256" key="8">
    <source>
        <dbReference type="SAM" id="MobiDB-lite"/>
    </source>
</evidence>
<keyword evidence="6 9" id="KW-1133">Transmembrane helix</keyword>
<dbReference type="InterPro" id="IPR001851">
    <property type="entry name" value="ABC_transp_permease"/>
</dbReference>
<evidence type="ECO:0000256" key="6">
    <source>
        <dbReference type="ARBA" id="ARBA00022989"/>
    </source>
</evidence>
<reference evidence="10 11" key="1">
    <citation type="submission" date="2022-04" db="EMBL/GenBank/DDBJ databases">
        <title>Genome draft of Actinomadura sp. ATCC 31491.</title>
        <authorList>
            <person name="Shi X."/>
            <person name="Du Y."/>
        </authorList>
    </citation>
    <scope>NUCLEOTIDE SEQUENCE [LARGE SCALE GENOMIC DNA]</scope>
    <source>
        <strain evidence="10 11">ATCC 31491</strain>
    </source>
</reference>
<comment type="caution">
    <text evidence="10">The sequence shown here is derived from an EMBL/GenBank/DDBJ whole genome shotgun (WGS) entry which is preliminary data.</text>
</comment>
<evidence type="ECO:0000256" key="9">
    <source>
        <dbReference type="SAM" id="Phobius"/>
    </source>
</evidence>
<gene>
    <name evidence="10" type="ORF">MF672_004575</name>
</gene>
<evidence type="ECO:0000313" key="11">
    <source>
        <dbReference type="Proteomes" id="UP001317259"/>
    </source>
</evidence>
<feature type="transmembrane region" description="Helical" evidence="9">
    <location>
        <begin position="7"/>
        <end position="27"/>
    </location>
</feature>
<dbReference type="PANTHER" id="PTHR32196:SF21">
    <property type="entry name" value="ABC TRANSPORTER PERMEASE PROTEIN YPHD-RELATED"/>
    <property type="match status" value="1"/>
</dbReference>
<feature type="transmembrane region" description="Helical" evidence="9">
    <location>
        <begin position="267"/>
        <end position="287"/>
    </location>
</feature>
<dbReference type="Proteomes" id="UP001317259">
    <property type="component" value="Unassembled WGS sequence"/>
</dbReference>
<keyword evidence="7 9" id="KW-0472">Membrane</keyword>
<protein>
    <recommendedName>
        <fullName evidence="12">ABC transporter permease</fullName>
    </recommendedName>
</protein>
<feature type="compositionally biased region" description="Gly residues" evidence="8">
    <location>
        <begin position="149"/>
        <end position="173"/>
    </location>
</feature>
<feature type="transmembrane region" description="Helical" evidence="9">
    <location>
        <begin position="33"/>
        <end position="53"/>
    </location>
</feature>
<keyword evidence="2" id="KW-0813">Transport</keyword>
<evidence type="ECO:0008006" key="12">
    <source>
        <dbReference type="Google" id="ProtNLM"/>
    </source>
</evidence>
<evidence type="ECO:0000256" key="1">
    <source>
        <dbReference type="ARBA" id="ARBA00004651"/>
    </source>
</evidence>
<evidence type="ECO:0000256" key="3">
    <source>
        <dbReference type="ARBA" id="ARBA00022475"/>
    </source>
</evidence>
<name>A0ABT0FLZ4_9ACTN</name>
<feature type="transmembrane region" description="Helical" evidence="9">
    <location>
        <begin position="83"/>
        <end position="109"/>
    </location>
</feature>
<evidence type="ECO:0000256" key="5">
    <source>
        <dbReference type="ARBA" id="ARBA00022692"/>
    </source>
</evidence>
<keyword evidence="11" id="KW-1185">Reference proteome</keyword>
<comment type="subcellular location">
    <subcellularLocation>
        <location evidence="1">Cell membrane</location>
        <topology evidence="1">Multi-pass membrane protein</topology>
    </subcellularLocation>
</comment>
<feature type="region of interest" description="Disordered" evidence="8">
    <location>
        <begin position="115"/>
        <end position="173"/>
    </location>
</feature>
<feature type="transmembrane region" description="Helical" evidence="9">
    <location>
        <begin position="319"/>
        <end position="340"/>
    </location>
</feature>
<evidence type="ECO:0000256" key="2">
    <source>
        <dbReference type="ARBA" id="ARBA00022448"/>
    </source>
</evidence>
<keyword evidence="4" id="KW-0997">Cell inner membrane</keyword>
<feature type="transmembrane region" description="Helical" evidence="9">
    <location>
        <begin position="189"/>
        <end position="207"/>
    </location>
</feature>
<keyword evidence="3" id="KW-1003">Cell membrane</keyword>
<evidence type="ECO:0000256" key="4">
    <source>
        <dbReference type="ARBA" id="ARBA00022519"/>
    </source>
</evidence>
<organism evidence="10 11">
    <name type="scientific">Actinomadura luzonensis</name>
    <dbReference type="NCBI Taxonomy" id="2805427"/>
    <lineage>
        <taxon>Bacteria</taxon>
        <taxon>Bacillati</taxon>
        <taxon>Actinomycetota</taxon>
        <taxon>Actinomycetes</taxon>
        <taxon>Streptosporangiales</taxon>
        <taxon>Thermomonosporaceae</taxon>
        <taxon>Actinomadura</taxon>
    </lineage>
</organism>
<accession>A0ABT0FLZ4</accession>
<dbReference type="EMBL" id="JAKRKC020000001">
    <property type="protein sequence ID" value="MCK2213075.1"/>
    <property type="molecule type" value="Genomic_DNA"/>
</dbReference>
<dbReference type="RefSeq" id="WP_242372709.1">
    <property type="nucleotide sequence ID" value="NZ_JAKRKC020000001.1"/>
</dbReference>
<evidence type="ECO:0000313" key="10">
    <source>
        <dbReference type="EMBL" id="MCK2213075.1"/>
    </source>
</evidence>
<feature type="transmembrane region" description="Helical" evidence="9">
    <location>
        <begin position="293"/>
        <end position="312"/>
    </location>
</feature>
<proteinExistence type="predicted"/>
<feature type="transmembrane region" description="Helical" evidence="9">
    <location>
        <begin position="346"/>
        <end position="366"/>
    </location>
</feature>
<sequence length="370" mass="36189">MSKWQWAWEGLLGVLLVLGLGMVLVTAPTGHVLNVLAQAAPLGLIASALALSFRAGVPNLAVGAVATLSGVLVATMAEASGMSLGAALASVLVVAAVAGLVVGAFTVLVSEPATASRGAGGWAGASPLPERGNRLTLQEPAGGFAAPGRAGGAPGQTSGGAPGQTSGGALGRAGGVAGRSQAFPMSMPAWAVTLGAGLACDAVSLAITGGRTVPVTQPPSPPQVTWFVVFAVISMAGGAFWAALNVRERLSDAADAGARRMWLAGTVGMAGSAVLAALGGFVLLVRLGAAQPGAQGTSTVVFALAAVLLGGTSPDGSRSAVTGTLLAVLILAIVQGQLALLNASVWVFYVILAVVVMAGLVVGRLLDALQ</sequence>